<dbReference type="PANTHER" id="PTHR43841:SF3">
    <property type="entry name" value="(3R)-HYDROXYACYL-ACP DEHYDRATASE SUBUNIT HADB"/>
    <property type="match status" value="1"/>
</dbReference>
<sequence>MKLTELGKVIGSSATKVVRRGGMPAGDLPELTRTVNASRELRGEIAGVFGAASGEWLSPALLHALCFPVSLELLADPRLPVQPLGTVVTSQAWSLDAPVGPGELILKARVAAVGRDRSGATVTVECTLSREGIVCYTECTNYLDKSGKGELGAAGAAPELARSAPRLREDFGVGRTGHLEIGQRHALAVGRFGPQISKKWAHATGDINPIHVSKVSARAFGYRSVILHGAAVDAWAACELGLTGAEPCRGAAAFRAPVLLPAALELVAMDDENFAVIDSGTGRDLVHLRYSGGRGSAGQQDTGGAIVLPRRDGRSSSTAVCQGMCAGASVGLPRLREKVESSVPWRKHYRDAMEEMSWFDAPERGHDCAEAGLEALGSIVHFADGRTLSEAVIKDPGGDGGGVVVGAGAGGATTGLPFSDRLHQWHKDGMLQPGAYTALSDVIANPALLRAEGITFVCLGAGAELSPARQLLQWGCDVAAVVRPSSKRRAGLLGAAQKGTGRLYLSPEGASDVVDAPERVAGWIAELPGRLVTVDSLYAPGSAFLLAAAGADVVERLVCEVRSDTMLAWIGSPTDAYRLEGEPRAVLGSGALAKTVSGFAAVRRVRPGRIGGVYPGFVDVQGPNYAAAKRIGRWRATVEWEAGRDVSFNVGPMSLTRSVTSNRTLKTAYAGLEQLGMPPLAADTSATLMAALLLWDVHHPEAAQHSNTFLTDKAIDCGFFSSPYEPNGLMELAVALGAGGGIASGIKRLL</sequence>
<dbReference type="AlphaFoldDB" id="A0A2V1K628"/>
<protein>
    <submittedName>
        <fullName evidence="1">Uncharacterized protein</fullName>
    </submittedName>
</protein>
<evidence type="ECO:0000313" key="2">
    <source>
        <dbReference type="Proteomes" id="UP000245283"/>
    </source>
</evidence>
<proteinExistence type="predicted"/>
<dbReference type="Gene3D" id="3.10.129.10">
    <property type="entry name" value="Hotdog Thioesterase"/>
    <property type="match status" value="1"/>
</dbReference>
<dbReference type="SUPFAM" id="SSF54637">
    <property type="entry name" value="Thioesterase/thiol ester dehydrase-isomerase"/>
    <property type="match status" value="1"/>
</dbReference>
<gene>
    <name evidence="1" type="ORF">DD236_09555</name>
</gene>
<dbReference type="Proteomes" id="UP000245283">
    <property type="component" value="Unassembled WGS sequence"/>
</dbReference>
<organism evidence="1 2">
    <name type="scientific">Ancrocorticia populi</name>
    <dbReference type="NCBI Taxonomy" id="2175228"/>
    <lineage>
        <taxon>Bacteria</taxon>
        <taxon>Bacillati</taxon>
        <taxon>Actinomycetota</taxon>
        <taxon>Actinomycetes</taxon>
        <taxon>Actinomycetales</taxon>
        <taxon>Actinomycetaceae</taxon>
        <taxon>Ancrocorticia</taxon>
    </lineage>
</organism>
<evidence type="ECO:0000313" key="1">
    <source>
        <dbReference type="EMBL" id="PWF25683.1"/>
    </source>
</evidence>
<dbReference type="RefSeq" id="WP_109094172.1">
    <property type="nucleotide sequence ID" value="NZ_QETB01000005.1"/>
</dbReference>
<keyword evidence="2" id="KW-1185">Reference proteome</keyword>
<dbReference type="PANTHER" id="PTHR43841">
    <property type="entry name" value="3-HYDROXYACYL-THIOESTER DEHYDRATASE HTDX-RELATED"/>
    <property type="match status" value="1"/>
</dbReference>
<name>A0A2V1K628_9ACTO</name>
<dbReference type="EMBL" id="QETB01000005">
    <property type="protein sequence ID" value="PWF25683.1"/>
    <property type="molecule type" value="Genomic_DNA"/>
</dbReference>
<dbReference type="OrthoDB" id="9774179at2"/>
<reference evidence="2" key="1">
    <citation type="submission" date="2018-05" db="EMBL/GenBank/DDBJ databases">
        <authorList>
            <person name="Li Y."/>
        </authorList>
    </citation>
    <scope>NUCLEOTIDE SEQUENCE [LARGE SCALE GENOMIC DNA]</scope>
    <source>
        <strain evidence="2">sk1b4</strain>
    </source>
</reference>
<dbReference type="InterPro" id="IPR029069">
    <property type="entry name" value="HotDog_dom_sf"/>
</dbReference>
<comment type="caution">
    <text evidence="1">The sequence shown here is derived from an EMBL/GenBank/DDBJ whole genome shotgun (WGS) entry which is preliminary data.</text>
</comment>
<accession>A0A2V1K628</accession>